<keyword evidence="1" id="KW-0732">Signal</keyword>
<reference evidence="2 3" key="1">
    <citation type="journal article" date="2015" name="Genome Biol.">
        <title>Comparative genomics of Steinernema reveals deeply conserved gene regulatory networks.</title>
        <authorList>
            <person name="Dillman A.R."/>
            <person name="Macchietto M."/>
            <person name="Porter C.F."/>
            <person name="Rogers A."/>
            <person name="Williams B."/>
            <person name="Antoshechkin I."/>
            <person name="Lee M.M."/>
            <person name="Goodwin Z."/>
            <person name="Lu X."/>
            <person name="Lewis E.E."/>
            <person name="Goodrich-Blair H."/>
            <person name="Stock S.P."/>
            <person name="Adams B.J."/>
            <person name="Sternberg P.W."/>
            <person name="Mortazavi A."/>
        </authorList>
    </citation>
    <scope>NUCLEOTIDE SEQUENCE [LARGE SCALE GENOMIC DNA]</scope>
    <source>
        <strain evidence="2 3">ALL</strain>
    </source>
</reference>
<feature type="chain" id="PRO_5020182955" description="BPTI/Kunitz inhibitor domain-containing protein" evidence="1">
    <location>
        <begin position="20"/>
        <end position="203"/>
    </location>
</feature>
<evidence type="ECO:0008006" key="4">
    <source>
        <dbReference type="Google" id="ProtNLM"/>
    </source>
</evidence>
<keyword evidence="3" id="KW-1185">Reference proteome</keyword>
<gene>
    <name evidence="2" type="ORF">L596_012399</name>
</gene>
<dbReference type="AlphaFoldDB" id="A0A4U5NWX5"/>
<comment type="caution">
    <text evidence="2">The sequence shown here is derived from an EMBL/GenBank/DDBJ whole genome shotgun (WGS) entry which is preliminary data.</text>
</comment>
<dbReference type="PROSITE" id="PS51257">
    <property type="entry name" value="PROKAR_LIPOPROTEIN"/>
    <property type="match status" value="1"/>
</dbReference>
<name>A0A4U5NWX5_STECR</name>
<sequence>MFAKHIALICFGFIGCASSKAPPISRPDLVQKYDYDDDWMECFAVSVKKADFNVTTDFKTRKECISAVKSRESVVATKPFVLGDFNNCIGPPKDRRALYKLKPNESTWKHGLYCSQVICSDGYDCKRGLANKRSFPICCLTEYERNHFQGLAKTCPDGSLAYDLQESGWKSKTMLGKNCEELKCKTGFACQQVNAFFAKCCKI</sequence>
<protein>
    <recommendedName>
        <fullName evidence="4">BPTI/Kunitz inhibitor domain-containing protein</fullName>
    </recommendedName>
</protein>
<reference evidence="2 3" key="2">
    <citation type="journal article" date="2019" name="G3 (Bethesda)">
        <title>Hybrid Assembly of the Genome of the Entomopathogenic Nematode Steinernema carpocapsae Identifies the X-Chromosome.</title>
        <authorList>
            <person name="Serra L."/>
            <person name="Macchietto M."/>
            <person name="Macias-Munoz A."/>
            <person name="McGill C.J."/>
            <person name="Rodriguez I.M."/>
            <person name="Rodriguez B."/>
            <person name="Murad R."/>
            <person name="Mortazavi A."/>
        </authorList>
    </citation>
    <scope>NUCLEOTIDE SEQUENCE [LARGE SCALE GENOMIC DNA]</scope>
    <source>
        <strain evidence="2 3">ALL</strain>
    </source>
</reference>
<proteinExistence type="predicted"/>
<dbReference type="Proteomes" id="UP000298663">
    <property type="component" value="Unassembled WGS sequence"/>
</dbReference>
<feature type="signal peptide" evidence="1">
    <location>
        <begin position="1"/>
        <end position="19"/>
    </location>
</feature>
<dbReference type="STRING" id="34508.A0A4U5NWX5"/>
<evidence type="ECO:0000313" key="3">
    <source>
        <dbReference type="Proteomes" id="UP000298663"/>
    </source>
</evidence>
<organism evidence="2 3">
    <name type="scientific">Steinernema carpocapsae</name>
    <name type="common">Entomopathogenic nematode</name>
    <dbReference type="NCBI Taxonomy" id="34508"/>
    <lineage>
        <taxon>Eukaryota</taxon>
        <taxon>Metazoa</taxon>
        <taxon>Ecdysozoa</taxon>
        <taxon>Nematoda</taxon>
        <taxon>Chromadorea</taxon>
        <taxon>Rhabditida</taxon>
        <taxon>Tylenchina</taxon>
        <taxon>Panagrolaimomorpha</taxon>
        <taxon>Strongyloidoidea</taxon>
        <taxon>Steinernematidae</taxon>
        <taxon>Steinernema</taxon>
    </lineage>
</organism>
<dbReference type="EMBL" id="AZBU02000003">
    <property type="protein sequence ID" value="TKR88107.1"/>
    <property type="molecule type" value="Genomic_DNA"/>
</dbReference>
<dbReference type="OrthoDB" id="5871431at2759"/>
<evidence type="ECO:0000313" key="2">
    <source>
        <dbReference type="EMBL" id="TKR88107.1"/>
    </source>
</evidence>
<accession>A0A4U5NWX5</accession>
<evidence type="ECO:0000256" key="1">
    <source>
        <dbReference type="SAM" id="SignalP"/>
    </source>
</evidence>